<dbReference type="STRING" id="37927.SA2016_3842"/>
<organism evidence="1 2">
    <name type="scientific">Sinomonas atrocyanea</name>
    <dbReference type="NCBI Taxonomy" id="37927"/>
    <lineage>
        <taxon>Bacteria</taxon>
        <taxon>Bacillati</taxon>
        <taxon>Actinomycetota</taxon>
        <taxon>Actinomycetes</taxon>
        <taxon>Micrococcales</taxon>
        <taxon>Micrococcaceae</taxon>
        <taxon>Sinomonas</taxon>
    </lineage>
</organism>
<proteinExistence type="predicted"/>
<accession>A0A127A4Y6</accession>
<name>A0A127A4Y6_9MICC</name>
<evidence type="ECO:0000313" key="1">
    <source>
        <dbReference type="EMBL" id="AMM34499.1"/>
    </source>
</evidence>
<keyword evidence="2" id="KW-1185">Reference proteome</keyword>
<reference evidence="1 2" key="1">
    <citation type="submission" date="2016-02" db="EMBL/GenBank/DDBJ databases">
        <title>Complete genome of Sinomonas atrocyanea KCTC 3377.</title>
        <authorList>
            <person name="Kim K.M."/>
        </authorList>
    </citation>
    <scope>NUCLEOTIDE SEQUENCE [LARGE SCALE GENOMIC DNA]</scope>
    <source>
        <strain evidence="1 2">KCTC 3377</strain>
    </source>
</reference>
<gene>
    <name evidence="1" type="ORF">SA2016_3842</name>
</gene>
<dbReference type="KEGG" id="satk:SA2016_3842"/>
<dbReference type="AlphaFoldDB" id="A0A127A4Y6"/>
<dbReference type="EMBL" id="CP014518">
    <property type="protein sequence ID" value="AMM34499.1"/>
    <property type="molecule type" value="Genomic_DNA"/>
</dbReference>
<evidence type="ECO:0000313" key="2">
    <source>
        <dbReference type="Proteomes" id="UP000070134"/>
    </source>
</evidence>
<dbReference type="OrthoDB" id="4953926at2"/>
<sequence length="90" mass="10167">MKQLASGSYGGNRRSSGRSHIEDWASLQIGERVEVWPTISFRYTAYVDDRADDGRLVWLVEHGTGSRRLYVRGDAVEIFAGSHKEFDPHG</sequence>
<dbReference type="Proteomes" id="UP000070134">
    <property type="component" value="Chromosome"/>
</dbReference>
<dbReference type="RefSeq" id="WP_141305769.1">
    <property type="nucleotide sequence ID" value="NZ_BJMO01000110.1"/>
</dbReference>
<protein>
    <submittedName>
        <fullName evidence="1">Uncharacterized protein</fullName>
    </submittedName>
</protein>